<reference evidence="3" key="1">
    <citation type="submission" date="2025-08" db="UniProtKB">
        <authorList>
            <consortium name="Ensembl"/>
        </authorList>
    </citation>
    <scope>IDENTIFICATION</scope>
</reference>
<keyword evidence="4" id="KW-1185">Reference proteome</keyword>
<evidence type="ECO:0000313" key="3">
    <source>
        <dbReference type="Ensembl" id="ENSLBEP00000001124.1"/>
    </source>
</evidence>
<keyword evidence="1" id="KW-0175">Coiled coil</keyword>
<dbReference type="Proteomes" id="UP000261660">
    <property type="component" value="Unplaced"/>
</dbReference>
<feature type="region of interest" description="Disordered" evidence="2">
    <location>
        <begin position="69"/>
        <end position="117"/>
    </location>
</feature>
<evidence type="ECO:0000256" key="1">
    <source>
        <dbReference type="SAM" id="Coils"/>
    </source>
</evidence>
<dbReference type="InParanoid" id="A0A3Q3KW28"/>
<dbReference type="STRING" id="56723.ENSLBEP00000001124"/>
<dbReference type="OrthoDB" id="5972940at2759"/>
<feature type="compositionally biased region" description="Basic residues" evidence="2">
    <location>
        <begin position="333"/>
        <end position="343"/>
    </location>
</feature>
<dbReference type="AlphaFoldDB" id="A0A3Q3KW28"/>
<organism evidence="3 4">
    <name type="scientific">Labrus bergylta</name>
    <name type="common">ballan wrasse</name>
    <dbReference type="NCBI Taxonomy" id="56723"/>
    <lineage>
        <taxon>Eukaryota</taxon>
        <taxon>Metazoa</taxon>
        <taxon>Chordata</taxon>
        <taxon>Craniata</taxon>
        <taxon>Vertebrata</taxon>
        <taxon>Euteleostomi</taxon>
        <taxon>Actinopterygii</taxon>
        <taxon>Neopterygii</taxon>
        <taxon>Teleostei</taxon>
        <taxon>Neoteleostei</taxon>
        <taxon>Acanthomorphata</taxon>
        <taxon>Eupercaria</taxon>
        <taxon>Labriformes</taxon>
        <taxon>Labridae</taxon>
        <taxon>Labrus</taxon>
    </lineage>
</organism>
<feature type="compositionally biased region" description="Basic and acidic residues" evidence="2">
    <location>
        <begin position="95"/>
        <end position="104"/>
    </location>
</feature>
<dbReference type="PANTHER" id="PTHR28375:SF1">
    <property type="entry name" value="PROTEIN HINDERIN"/>
    <property type="match status" value="1"/>
</dbReference>
<dbReference type="PANTHER" id="PTHR28375">
    <property type="entry name" value="PROTEIN HINDERIN"/>
    <property type="match status" value="1"/>
</dbReference>
<evidence type="ECO:0000256" key="2">
    <source>
        <dbReference type="SAM" id="MobiDB-lite"/>
    </source>
</evidence>
<dbReference type="Ensembl" id="ENSLBET00000001208.1">
    <property type="protein sequence ID" value="ENSLBEP00000001124.1"/>
    <property type="gene ID" value="ENSLBEG00000000902.1"/>
</dbReference>
<dbReference type="GeneTree" id="ENSGT00940000166573"/>
<feature type="coiled-coil region" evidence="1">
    <location>
        <begin position="174"/>
        <end position="226"/>
    </location>
</feature>
<dbReference type="InterPro" id="IPR032736">
    <property type="entry name" value="Hinderin"/>
</dbReference>
<accession>A0A3Q3KW28</accession>
<feature type="region of interest" description="Disordered" evidence="2">
    <location>
        <begin position="290"/>
        <end position="343"/>
    </location>
</feature>
<evidence type="ECO:0000313" key="4">
    <source>
        <dbReference type="Proteomes" id="UP000261660"/>
    </source>
</evidence>
<reference evidence="3" key="2">
    <citation type="submission" date="2025-09" db="UniProtKB">
        <authorList>
            <consortium name="Ensembl"/>
        </authorList>
    </citation>
    <scope>IDENTIFICATION</scope>
</reference>
<protein>
    <submittedName>
        <fullName evidence="3">Zgc:162344</fullName>
    </submittedName>
</protein>
<proteinExistence type="predicted"/>
<feature type="region of interest" description="Disordered" evidence="2">
    <location>
        <begin position="439"/>
        <end position="512"/>
    </location>
</feature>
<feature type="compositionally biased region" description="Polar residues" evidence="2">
    <location>
        <begin position="308"/>
        <end position="325"/>
    </location>
</feature>
<sequence length="625" mass="69493">MKTNKLLRCKRRAGLRFLSNAWLPGSGGGRFNMAAATTESGNSGIFWMNGASDDDTPLVFVPGVDGKMKTQTPFRVGPGTTSASSKKVSNMPARHSSDRKDGTTLKKSAKKQGRLQSEHSGVYIKDCCPVALATEHIPSSASGTFLSSTQVTESNRAKSLVCLKDLCPEDKRRIANLIEELARVSEEKEVSVQRLKDEQGTFERKIQQLEQQNLIIAQERESMQQQYRECQELLGLYQQYLSQQQVKLNQSIAQLSQAPAHSKVLSSEEAPSRANGSLFDGSYLGLATARAQQPQVSRSGGRGKGAVQISSDADSLSCVSDSSPTDGPIKQQRSQKRQCRKPHLRCEHCEDSGYGTQQRRTNNGSRLENDQYQSFNQNESARLHSGNAIGSEAKEALARSQLGHEDWEEKRHQLLLQKMQLEMERERLHARLAEQEERLHRQNQQLHQTRHDYSRFQQATKSDPIGSASRNVDPQLAGPSHQDLPSSVCEEPEVQTGRQSLHEKPSRSLDNGNEAFELSKKDMATSPVQPPVSLSKPVSRSVIQKTPEARLEFSVVELLDIFTPVSAPELNKPSTQRPKTMQLRLAPAAPKPADRNLCTSVGPYPRDAQQDLEESQILEDIFFIC</sequence>
<feature type="compositionally biased region" description="Polar residues" evidence="2">
    <location>
        <begin position="69"/>
        <end position="88"/>
    </location>
</feature>
<dbReference type="Pfam" id="PF15369">
    <property type="entry name" value="KIAA1328"/>
    <property type="match status" value="1"/>
</dbReference>
<name>A0A3Q3KW28_9LABR</name>